<gene>
    <name evidence="2" type="ORF">ABNG02_16020</name>
    <name evidence="1" type="ORF">GCM10008994_20480</name>
</gene>
<evidence type="ECO:0000313" key="3">
    <source>
        <dbReference type="Proteomes" id="UP001501425"/>
    </source>
</evidence>
<evidence type="ECO:0000313" key="4">
    <source>
        <dbReference type="Proteomes" id="UP001567571"/>
    </source>
</evidence>
<protein>
    <submittedName>
        <fullName evidence="1">Uncharacterized protein</fullName>
    </submittedName>
</protein>
<accession>A0AAV3STI8</accession>
<reference evidence="1" key="2">
    <citation type="submission" date="2023-12" db="EMBL/GenBank/DDBJ databases">
        <authorList>
            <person name="Sun Q."/>
            <person name="Inoue M."/>
        </authorList>
    </citation>
    <scope>NUCLEOTIDE SEQUENCE</scope>
    <source>
        <strain evidence="1">JCM 14265</strain>
    </source>
</reference>
<dbReference type="EMBL" id="BAAADQ010000012">
    <property type="protein sequence ID" value="GAA0545492.1"/>
    <property type="molecule type" value="Genomic_DNA"/>
</dbReference>
<keyword evidence="4" id="KW-1185">Reference proteome</keyword>
<name>A0AAV3STI8_9EURY</name>
<reference evidence="2 4" key="3">
    <citation type="submission" date="2024-06" db="EMBL/GenBank/DDBJ databases">
        <title>Halorubrum miltondacostae sp. nov., a potential PHA producer isolated from an inland solar saltern in Rio Maior, Portugal.</title>
        <authorList>
            <person name="Albuquerque L."/>
            <person name="Viver T."/>
            <person name="Barroso C."/>
            <person name="Claudino R."/>
            <person name="Galvan M."/>
            <person name="Simoes G."/>
            <person name="Lobo Da Cunha A."/>
            <person name="Egas C."/>
        </authorList>
    </citation>
    <scope>NUCLEOTIDE SEQUENCE [LARGE SCALE GENOMIC DNA]</scope>
    <source>
        <strain evidence="2 4">DSM 18646</strain>
    </source>
</reference>
<evidence type="ECO:0000313" key="2">
    <source>
        <dbReference type="EMBL" id="MEZ3168821.1"/>
    </source>
</evidence>
<dbReference type="AlphaFoldDB" id="A0AAV3STI8"/>
<dbReference type="Proteomes" id="UP001567571">
    <property type="component" value="Unassembled WGS sequence"/>
</dbReference>
<organism evidence="1 3">
    <name type="scientific">Halorubrum ejinorense</name>
    <dbReference type="NCBI Taxonomy" id="425309"/>
    <lineage>
        <taxon>Archaea</taxon>
        <taxon>Methanobacteriati</taxon>
        <taxon>Methanobacteriota</taxon>
        <taxon>Stenosarchaea group</taxon>
        <taxon>Halobacteria</taxon>
        <taxon>Halobacteriales</taxon>
        <taxon>Haloferacaceae</taxon>
        <taxon>Halorubrum</taxon>
    </lineage>
</organism>
<proteinExistence type="predicted"/>
<sequence>MSSTSVATAANPQILIDKLPAAPANWERNEEPGGIVEYRLPDENSPCTAAKIAVRPDILSDAAVRLVRKRGCSDAGSDTFDSLDAAVDEVGRELNHVLAAVNEDKAR</sequence>
<evidence type="ECO:0000313" key="1">
    <source>
        <dbReference type="EMBL" id="GAA0545492.1"/>
    </source>
</evidence>
<reference evidence="1" key="1">
    <citation type="journal article" date="2014" name="Int. J. Syst. Evol. Microbiol.">
        <title>Complete genome sequence of Corynebacterium casei LMG S-19264T (=DSM 44701T), isolated from a smear-ripened cheese.</title>
        <authorList>
            <consortium name="US DOE Joint Genome Institute (JGI-PGF)"/>
            <person name="Walter F."/>
            <person name="Albersmeier A."/>
            <person name="Kalinowski J."/>
            <person name="Ruckert C."/>
        </authorList>
    </citation>
    <scope>NUCLEOTIDE SEQUENCE</scope>
    <source>
        <strain evidence="1">JCM 14265</strain>
    </source>
</reference>
<dbReference type="RefSeq" id="WP_343778828.1">
    <property type="nucleotide sequence ID" value="NZ_BAAADQ010000012.1"/>
</dbReference>
<dbReference type="Proteomes" id="UP001501425">
    <property type="component" value="Unassembled WGS sequence"/>
</dbReference>
<comment type="caution">
    <text evidence="1">The sequence shown here is derived from an EMBL/GenBank/DDBJ whole genome shotgun (WGS) entry which is preliminary data.</text>
</comment>
<dbReference type="EMBL" id="JBEDNW010000011">
    <property type="protein sequence ID" value="MEZ3168821.1"/>
    <property type="molecule type" value="Genomic_DNA"/>
</dbReference>